<dbReference type="Proteomes" id="UP001485043">
    <property type="component" value="Unassembled WGS sequence"/>
</dbReference>
<keyword evidence="3" id="KW-1185">Reference proteome</keyword>
<sequence length="771" mass="85751">MAYFRQGRVWQGPAGTVCPEYAGDVEPGTSQPAASFSADANPASSPGQVQVASSKSFPGPRAGVEAAADRIGLLRDCRDLLRTSATRASHRVVLNSIICCDPELLLLSGLCKPSCQTASICLSHLRPHQVSWRCCQHPSARQPSPRSGQTKWRLPLTHFTGVGTPSVMSQGLHLQLFGITSRSCRMAMMNQLYDNHRKAVKEVVEQQWLLTNPDCNSGATAADCKFWQQRIGGVAADPHVFTRAGRGANPKNCLSGNPYMVARKALVDRDFVGHRVGDAGATAQSMDLVAKSNQPTCPIERRGQKNLLREAGMCKGVQQSCCNKKSILQLEQDRFDNLLAGTHGARPLERRQMTWVNTALIENMELEREAVATFNSMQIPSGPQVPLYPCHVHGLLWPEKMTRDQLIHRFVVRHADPRQCILGSQARLLFIRVHVFGQFQADGEMVPQGWHPEQVMHMDQEPGSMRILKPARSYQQRLFIEANIEVEGHPALRPSQMVPYPPPAAQQIPRSATDPDVEGFSFKNVLLALECIPQCSDICTVAQIMELWDRGANPCMSGWVAGVARIPCSQLDSLPSGKWRSPAEKDRVKLQINPVAKLVVAREQKKSPAGGKPRRLEHLWHLSCSRALIARSMDEWFVQLDRLPDFSPEQKGDLQEILNDPQRVKDPNALFSDPESAVRRLQKLLARTGQLPAQLLHYQNVTFLMGYAAAGASFQWCFLPGVAQQALQAIGPVLDMRPLRRTFMSWHLPAVELLRSSMPDNLFIETYVWAM</sequence>
<evidence type="ECO:0000313" key="3">
    <source>
        <dbReference type="Proteomes" id="UP001485043"/>
    </source>
</evidence>
<accession>A0AAW1SZ40</accession>
<gene>
    <name evidence="2" type="ORF">WJX84_006453</name>
</gene>
<comment type="caution">
    <text evidence="2">The sequence shown here is derived from an EMBL/GenBank/DDBJ whole genome shotgun (WGS) entry which is preliminary data.</text>
</comment>
<evidence type="ECO:0000256" key="1">
    <source>
        <dbReference type="SAM" id="MobiDB-lite"/>
    </source>
</evidence>
<proteinExistence type="predicted"/>
<dbReference type="AlphaFoldDB" id="A0AAW1SZ40"/>
<name>A0AAW1SZ40_9CHLO</name>
<feature type="compositionally biased region" description="Polar residues" evidence="1">
    <location>
        <begin position="42"/>
        <end position="56"/>
    </location>
</feature>
<feature type="region of interest" description="Disordered" evidence="1">
    <location>
        <begin position="29"/>
        <end position="61"/>
    </location>
</feature>
<dbReference type="EMBL" id="JALJOV010000687">
    <property type="protein sequence ID" value="KAK9861877.1"/>
    <property type="molecule type" value="Genomic_DNA"/>
</dbReference>
<organism evidence="2 3">
    <name type="scientific">Apatococcus fuscideae</name>
    <dbReference type="NCBI Taxonomy" id="2026836"/>
    <lineage>
        <taxon>Eukaryota</taxon>
        <taxon>Viridiplantae</taxon>
        <taxon>Chlorophyta</taxon>
        <taxon>core chlorophytes</taxon>
        <taxon>Trebouxiophyceae</taxon>
        <taxon>Chlorellales</taxon>
        <taxon>Chlorellaceae</taxon>
        <taxon>Apatococcus</taxon>
    </lineage>
</organism>
<protein>
    <submittedName>
        <fullName evidence="2">Uncharacterized protein</fullName>
    </submittedName>
</protein>
<evidence type="ECO:0000313" key="2">
    <source>
        <dbReference type="EMBL" id="KAK9861877.1"/>
    </source>
</evidence>
<reference evidence="2 3" key="1">
    <citation type="journal article" date="2024" name="Nat. Commun.">
        <title>Phylogenomics reveals the evolutionary origins of lichenization in chlorophyte algae.</title>
        <authorList>
            <person name="Puginier C."/>
            <person name="Libourel C."/>
            <person name="Otte J."/>
            <person name="Skaloud P."/>
            <person name="Haon M."/>
            <person name="Grisel S."/>
            <person name="Petersen M."/>
            <person name="Berrin J.G."/>
            <person name="Delaux P.M."/>
            <person name="Dal Grande F."/>
            <person name="Keller J."/>
        </authorList>
    </citation>
    <scope>NUCLEOTIDE SEQUENCE [LARGE SCALE GENOMIC DNA]</scope>
    <source>
        <strain evidence="2 3">SAG 2523</strain>
    </source>
</reference>